<keyword evidence="9" id="KW-0175">Coiled coil</keyword>
<evidence type="ECO:0000256" key="2">
    <source>
        <dbReference type="ARBA" id="ARBA00004496"/>
    </source>
</evidence>
<evidence type="ECO:0000256" key="6">
    <source>
        <dbReference type="ARBA" id="ARBA00022490"/>
    </source>
</evidence>
<dbReference type="InterPro" id="IPR030482">
    <property type="entry name" value="PDRG1"/>
</dbReference>
<evidence type="ECO:0000313" key="11">
    <source>
        <dbReference type="Proteomes" id="UP001153737"/>
    </source>
</evidence>
<feature type="coiled-coil region" evidence="9">
    <location>
        <begin position="35"/>
        <end position="115"/>
    </location>
</feature>
<dbReference type="CDD" id="cd22860">
    <property type="entry name" value="PDRG1"/>
    <property type="match status" value="1"/>
</dbReference>
<evidence type="ECO:0000256" key="9">
    <source>
        <dbReference type="SAM" id="Coils"/>
    </source>
</evidence>
<proteinExistence type="inferred from homology"/>
<keyword evidence="7" id="KW-0143">Chaperone</keyword>
<gene>
    <name evidence="10" type="ORF">PHAECO_LOCUS8535</name>
</gene>
<evidence type="ECO:0000256" key="8">
    <source>
        <dbReference type="ARBA" id="ARBA00026022"/>
    </source>
</evidence>
<dbReference type="PANTHER" id="PTHR21162:SF0">
    <property type="entry name" value="P53 AND DNA DAMAGE-REGULATED PROTEIN 1"/>
    <property type="match status" value="1"/>
</dbReference>
<dbReference type="AlphaFoldDB" id="A0A9P0DTN3"/>
<sequence length="141" mass="15962">MTLRVASRAAGNLCTADNCLMLMEVETVAQDILTLREEKLALANAQNKFREALNALKESEERNNWIQVGAVFVERPVDECRNILREEISKADDDLRSLQNKIREKSQNLRDLEHQPRLEGFTLKPISVAEAKALQKGFGLV</sequence>
<reference evidence="10" key="1">
    <citation type="submission" date="2022-01" db="EMBL/GenBank/DDBJ databases">
        <authorList>
            <person name="King R."/>
        </authorList>
    </citation>
    <scope>NUCLEOTIDE SEQUENCE</scope>
</reference>
<keyword evidence="11" id="KW-1185">Reference proteome</keyword>
<protein>
    <recommendedName>
        <fullName evidence="5">p53 and DNA damage-regulated protein 1</fullName>
    </recommendedName>
</protein>
<dbReference type="GO" id="GO:0016272">
    <property type="term" value="C:prefoldin complex"/>
    <property type="evidence" value="ECO:0007669"/>
    <property type="project" value="InterPro"/>
</dbReference>
<dbReference type="OrthoDB" id="20282at2759"/>
<comment type="function">
    <text evidence="1">May play a role in chaperone-mediated protein folding.</text>
</comment>
<dbReference type="Gene3D" id="1.10.287.370">
    <property type="match status" value="1"/>
</dbReference>
<dbReference type="EMBL" id="OU896710">
    <property type="protein sequence ID" value="CAH1164243.1"/>
    <property type="molecule type" value="Genomic_DNA"/>
</dbReference>
<comment type="similarity">
    <text evidence="3">Belongs to the prefoldin subunit beta family.</text>
</comment>
<keyword evidence="6" id="KW-0963">Cytoplasm</keyword>
<comment type="subunit">
    <text evidence="4">Heterohexamer of two PFD-alpha type and four PFD-beta type subunits.</text>
</comment>
<evidence type="ECO:0000313" key="10">
    <source>
        <dbReference type="EMBL" id="CAH1164243.1"/>
    </source>
</evidence>
<dbReference type="SUPFAM" id="SSF46579">
    <property type="entry name" value="Prefoldin"/>
    <property type="match status" value="1"/>
</dbReference>
<reference evidence="10" key="2">
    <citation type="submission" date="2022-10" db="EMBL/GenBank/DDBJ databases">
        <authorList>
            <consortium name="ENA_rothamsted_submissions"/>
            <consortium name="culmorum"/>
            <person name="King R."/>
        </authorList>
    </citation>
    <scope>NUCLEOTIDE SEQUENCE</scope>
</reference>
<organism evidence="10 11">
    <name type="scientific">Phaedon cochleariae</name>
    <name type="common">Mustard beetle</name>
    <dbReference type="NCBI Taxonomy" id="80249"/>
    <lineage>
        <taxon>Eukaryota</taxon>
        <taxon>Metazoa</taxon>
        <taxon>Ecdysozoa</taxon>
        <taxon>Arthropoda</taxon>
        <taxon>Hexapoda</taxon>
        <taxon>Insecta</taxon>
        <taxon>Pterygota</taxon>
        <taxon>Neoptera</taxon>
        <taxon>Endopterygota</taxon>
        <taxon>Coleoptera</taxon>
        <taxon>Polyphaga</taxon>
        <taxon>Cucujiformia</taxon>
        <taxon>Chrysomeloidea</taxon>
        <taxon>Chrysomelidae</taxon>
        <taxon>Chrysomelinae</taxon>
        <taxon>Chrysomelini</taxon>
        <taxon>Phaedon</taxon>
    </lineage>
</organism>
<dbReference type="PANTHER" id="PTHR21162">
    <property type="entry name" value="P53 AND DNA DAMAGE-REGULATED PROTEIN"/>
    <property type="match status" value="1"/>
</dbReference>
<evidence type="ECO:0000256" key="1">
    <source>
        <dbReference type="ARBA" id="ARBA00003581"/>
    </source>
</evidence>
<dbReference type="GO" id="GO:0006457">
    <property type="term" value="P:protein folding"/>
    <property type="evidence" value="ECO:0007669"/>
    <property type="project" value="InterPro"/>
</dbReference>
<evidence type="ECO:0000256" key="3">
    <source>
        <dbReference type="ARBA" id="ARBA00008045"/>
    </source>
</evidence>
<evidence type="ECO:0000256" key="7">
    <source>
        <dbReference type="ARBA" id="ARBA00023186"/>
    </source>
</evidence>
<comment type="subcellular location">
    <subcellularLocation>
        <location evidence="2">Cytoplasm</location>
    </subcellularLocation>
</comment>
<dbReference type="Pfam" id="PF01920">
    <property type="entry name" value="Prefoldin_2"/>
    <property type="match status" value="1"/>
</dbReference>
<comment type="subunit">
    <text evidence="8">Component of the PAQosome complex which is responsible for the biogenesis of several protein complexes and which consists of R2TP complex members RUVBL1, RUVBL2, RPAP3 and PIH1D1, URI complex members PFDN2, PFDN6, PDRG1, UXT and URI1 as well as ASDURF, POLR2E and DNAAF10/WDR92.</text>
</comment>
<accession>A0A9P0DTN3</accession>
<dbReference type="InterPro" id="IPR002777">
    <property type="entry name" value="PFD_beta-like"/>
</dbReference>
<dbReference type="GO" id="GO:0051082">
    <property type="term" value="F:unfolded protein binding"/>
    <property type="evidence" value="ECO:0007669"/>
    <property type="project" value="InterPro"/>
</dbReference>
<evidence type="ECO:0000256" key="5">
    <source>
        <dbReference type="ARBA" id="ARBA00016313"/>
    </source>
</evidence>
<evidence type="ECO:0000256" key="4">
    <source>
        <dbReference type="ARBA" id="ARBA00011695"/>
    </source>
</evidence>
<dbReference type="Proteomes" id="UP001153737">
    <property type="component" value="Chromosome 4"/>
</dbReference>
<dbReference type="GO" id="GO:0005737">
    <property type="term" value="C:cytoplasm"/>
    <property type="evidence" value="ECO:0007669"/>
    <property type="project" value="UniProtKB-SubCell"/>
</dbReference>
<name>A0A9P0DTN3_PHACE</name>
<dbReference type="InterPro" id="IPR009053">
    <property type="entry name" value="Prefoldin"/>
</dbReference>